<dbReference type="PANTHER" id="PTHR47199">
    <property type="entry name" value="PHOTOSYSTEM II STABILITY/ASSEMBLY FACTOR HCF136, CHLOROPLASTIC"/>
    <property type="match status" value="1"/>
</dbReference>
<dbReference type="InterPro" id="IPR015943">
    <property type="entry name" value="WD40/YVTN_repeat-like_dom_sf"/>
</dbReference>
<dbReference type="GO" id="GO:0009523">
    <property type="term" value="C:photosystem II"/>
    <property type="evidence" value="ECO:0007669"/>
    <property type="project" value="UniProtKB-KW"/>
</dbReference>
<evidence type="ECO:0000259" key="3">
    <source>
        <dbReference type="Pfam" id="PF14870"/>
    </source>
</evidence>
<dbReference type="SUPFAM" id="SSF110296">
    <property type="entry name" value="Oligoxyloglucan reducing end-specific cellobiohydrolase"/>
    <property type="match status" value="1"/>
</dbReference>
<organism evidence="4">
    <name type="scientific">marine sediment metagenome</name>
    <dbReference type="NCBI Taxonomy" id="412755"/>
    <lineage>
        <taxon>unclassified sequences</taxon>
        <taxon>metagenomes</taxon>
        <taxon>ecological metagenomes</taxon>
    </lineage>
</organism>
<comment type="caution">
    <text evidence="4">The sequence shown here is derived from an EMBL/GenBank/DDBJ whole genome shotgun (WGS) entry which is preliminary data.</text>
</comment>
<reference evidence="4" key="1">
    <citation type="journal article" date="2014" name="Front. Microbiol.">
        <title>High frequency of phylogenetically diverse reductive dehalogenase-homologous genes in deep subseafloor sedimentary metagenomes.</title>
        <authorList>
            <person name="Kawai M."/>
            <person name="Futagami T."/>
            <person name="Toyoda A."/>
            <person name="Takaki Y."/>
            <person name="Nishi S."/>
            <person name="Hori S."/>
            <person name="Arai W."/>
            <person name="Tsubouchi T."/>
            <person name="Morono Y."/>
            <person name="Uchiyama I."/>
            <person name="Ito T."/>
            <person name="Fujiyama A."/>
            <person name="Inagaki F."/>
            <person name="Takami H."/>
        </authorList>
    </citation>
    <scope>NUCLEOTIDE SEQUENCE</scope>
    <source>
        <strain evidence="4">Expedition CK06-06</strain>
    </source>
</reference>
<dbReference type="EMBL" id="BARS01048491">
    <property type="protein sequence ID" value="GAG37063.1"/>
    <property type="molecule type" value="Genomic_DNA"/>
</dbReference>
<dbReference type="InterPro" id="IPR028203">
    <property type="entry name" value="PSII_CF48-like_dom"/>
</dbReference>
<dbReference type="PANTHER" id="PTHR47199:SF2">
    <property type="entry name" value="PHOTOSYSTEM II STABILITY_ASSEMBLY FACTOR HCF136, CHLOROPLASTIC"/>
    <property type="match status" value="1"/>
</dbReference>
<keyword evidence="1" id="KW-0602">Photosynthesis</keyword>
<protein>
    <recommendedName>
        <fullName evidence="3">Photosynthesis system II assembly factor Ycf48/Hcf136-like domain-containing protein</fullName>
    </recommendedName>
</protein>
<feature type="non-terminal residue" evidence="4">
    <location>
        <position position="201"/>
    </location>
</feature>
<keyword evidence="2" id="KW-0604">Photosystem II</keyword>
<evidence type="ECO:0000256" key="2">
    <source>
        <dbReference type="ARBA" id="ARBA00023276"/>
    </source>
</evidence>
<dbReference type="Pfam" id="PF14870">
    <property type="entry name" value="PSII_BNR"/>
    <property type="match status" value="1"/>
</dbReference>
<dbReference type="AlphaFoldDB" id="X0XKA1"/>
<gene>
    <name evidence="4" type="ORF">S01H1_72667</name>
</gene>
<dbReference type="Gene3D" id="2.130.10.10">
    <property type="entry name" value="YVTN repeat-like/Quinoprotein amine dehydrogenase"/>
    <property type="match status" value="1"/>
</dbReference>
<accession>X0XKA1</accession>
<proteinExistence type="predicted"/>
<evidence type="ECO:0000256" key="1">
    <source>
        <dbReference type="ARBA" id="ARBA00022531"/>
    </source>
</evidence>
<feature type="domain" description="Photosynthesis system II assembly factor Ycf48/Hcf136-like" evidence="3">
    <location>
        <begin position="96"/>
        <end position="176"/>
    </location>
</feature>
<evidence type="ECO:0000313" key="4">
    <source>
        <dbReference type="EMBL" id="GAG37063.1"/>
    </source>
</evidence>
<name>X0XKA1_9ZZZZ</name>
<dbReference type="GO" id="GO:0015979">
    <property type="term" value="P:photosynthesis"/>
    <property type="evidence" value="ECO:0007669"/>
    <property type="project" value="UniProtKB-KW"/>
</dbReference>
<sequence>MKNKNHLLTGLLIAVLLFICGLLIRSQVLPEQTYRQIAKANVGAWPSMTTGTGTHFRSISFVNPGVGFAASTISGNVWKTENGGTSWSSYTTTGVSPYDIYFVNELTGWAAGGSGSNGVIAKTTDGGSTWTTQLTDVYAGSSKRFRAIYCLDSSTCWAVGTIVDIHKTTDGGINWVAQTGSSSYQLLDVYFVDSNTGFVVG</sequence>